<feature type="compositionally biased region" description="Low complexity" evidence="1">
    <location>
        <begin position="43"/>
        <end position="55"/>
    </location>
</feature>
<feature type="compositionally biased region" description="Polar residues" evidence="1">
    <location>
        <begin position="13"/>
        <end position="22"/>
    </location>
</feature>
<gene>
    <name evidence="3" type="ORF">KK083_24685</name>
</gene>
<proteinExistence type="predicted"/>
<feature type="region of interest" description="Disordered" evidence="1">
    <location>
        <begin position="1"/>
        <end position="67"/>
    </location>
</feature>
<dbReference type="EMBL" id="JAHESF010000034">
    <property type="protein sequence ID" value="MBT1700108.1"/>
    <property type="molecule type" value="Genomic_DNA"/>
</dbReference>
<reference evidence="3 4" key="1">
    <citation type="submission" date="2021-05" db="EMBL/GenBank/DDBJ databases">
        <title>A Polyphasic approach of four new species of the genus Ohtaekwangia: Ohtaekwangia histidinii sp. nov., Ohtaekwangia cretensis sp. nov., Ohtaekwangia indiensis sp. nov., Ohtaekwangia reichenbachii sp. nov. from diverse environment.</title>
        <authorList>
            <person name="Octaviana S."/>
        </authorList>
    </citation>
    <scope>NUCLEOTIDE SEQUENCE [LARGE SCALE GENOMIC DNA]</scope>
    <source>
        <strain evidence="3 4">PWU4</strain>
    </source>
</reference>
<keyword evidence="4" id="KW-1185">Reference proteome</keyword>
<evidence type="ECO:0000256" key="2">
    <source>
        <dbReference type="SAM" id="Phobius"/>
    </source>
</evidence>
<feature type="region of interest" description="Disordered" evidence="1">
    <location>
        <begin position="129"/>
        <end position="153"/>
    </location>
</feature>
<feature type="compositionally biased region" description="Basic and acidic residues" evidence="1">
    <location>
        <begin position="56"/>
        <end position="67"/>
    </location>
</feature>
<sequence>MARRKKQDEDPSQDNLNNNSDDTFGLPEIEYEPLQREEEPARPVSESPSQPSSHEPITRKEMEREEVQSNEYNTNYYNNNEDEGNSPWPKILGIAAILLLTAGAVWYFGMYRPNQIKIAADKARQEQEAEAARQREADLAESKRLEDERRRADSLANATPATGVIDTLTERTGRYYVIIASGIDGDLIMDYARKLAPKGLSPKIIPPHGKVKFYRLAIAEGDTYASTQATADQLKGDYSGGAWVVRY</sequence>
<evidence type="ECO:0000313" key="3">
    <source>
        <dbReference type="EMBL" id="MBT1700108.1"/>
    </source>
</evidence>
<keyword evidence="2" id="KW-1133">Transmembrane helix</keyword>
<keyword evidence="2" id="KW-0472">Membrane</keyword>
<feature type="transmembrane region" description="Helical" evidence="2">
    <location>
        <begin position="91"/>
        <end position="109"/>
    </location>
</feature>
<dbReference type="RefSeq" id="WP_254168471.1">
    <property type="nucleotide sequence ID" value="NZ_JAHESF010000034.1"/>
</dbReference>
<evidence type="ECO:0000256" key="1">
    <source>
        <dbReference type="SAM" id="MobiDB-lite"/>
    </source>
</evidence>
<accession>A0AAP2DRR1</accession>
<protein>
    <recommendedName>
        <fullName evidence="5">SPOR domain-containing protein</fullName>
    </recommendedName>
</protein>
<dbReference type="Proteomes" id="UP001319200">
    <property type="component" value="Unassembled WGS sequence"/>
</dbReference>
<organism evidence="3 4">
    <name type="scientific">Chryseosolibacter histidini</name>
    <dbReference type="NCBI Taxonomy" id="2782349"/>
    <lineage>
        <taxon>Bacteria</taxon>
        <taxon>Pseudomonadati</taxon>
        <taxon>Bacteroidota</taxon>
        <taxon>Cytophagia</taxon>
        <taxon>Cytophagales</taxon>
        <taxon>Chryseotaleaceae</taxon>
        <taxon>Chryseosolibacter</taxon>
    </lineage>
</organism>
<name>A0AAP2DRR1_9BACT</name>
<keyword evidence="2" id="KW-0812">Transmembrane</keyword>
<evidence type="ECO:0008006" key="5">
    <source>
        <dbReference type="Google" id="ProtNLM"/>
    </source>
</evidence>
<evidence type="ECO:0000313" key="4">
    <source>
        <dbReference type="Proteomes" id="UP001319200"/>
    </source>
</evidence>
<dbReference type="AlphaFoldDB" id="A0AAP2DRR1"/>
<comment type="caution">
    <text evidence="3">The sequence shown here is derived from an EMBL/GenBank/DDBJ whole genome shotgun (WGS) entry which is preliminary data.</text>
</comment>